<keyword evidence="2" id="KW-1185">Reference proteome</keyword>
<evidence type="ECO:0000313" key="2">
    <source>
        <dbReference type="Proteomes" id="UP001144612"/>
    </source>
</evidence>
<gene>
    <name evidence="1" type="ORF">OW729_19400</name>
</gene>
<accession>A0ABT4DEK2</accession>
<sequence length="42" mass="4739">MGKLVIHEEKLNQEVIEKLVNICPFNAIEKKGEKIEITAGCK</sequence>
<dbReference type="EMBL" id="JAPQFJ010000071">
    <property type="protein sequence ID" value="MCY6960740.1"/>
    <property type="molecule type" value="Genomic_DNA"/>
</dbReference>
<comment type="caution">
    <text evidence="1">The sequence shown here is derived from an EMBL/GenBank/DDBJ whole genome shotgun (WGS) entry which is preliminary data.</text>
</comment>
<name>A0ABT4DEK2_9CLOT</name>
<proteinExistence type="predicted"/>
<dbReference type="Proteomes" id="UP001144612">
    <property type="component" value="Unassembled WGS sequence"/>
</dbReference>
<evidence type="ECO:0000313" key="1">
    <source>
        <dbReference type="EMBL" id="MCY6960740.1"/>
    </source>
</evidence>
<organism evidence="1 2">
    <name type="scientific">Clostridium brassicae</name>
    <dbReference type="NCBI Taxonomy" id="2999072"/>
    <lineage>
        <taxon>Bacteria</taxon>
        <taxon>Bacillati</taxon>
        <taxon>Bacillota</taxon>
        <taxon>Clostridia</taxon>
        <taxon>Eubacteriales</taxon>
        <taxon>Clostridiaceae</taxon>
        <taxon>Clostridium</taxon>
    </lineage>
</organism>
<reference evidence="1" key="1">
    <citation type="submission" date="2022-12" db="EMBL/GenBank/DDBJ databases">
        <title>Clostridium sp. nov., isolated from industrial wastewater.</title>
        <authorList>
            <person name="Jiayan W."/>
        </authorList>
    </citation>
    <scope>NUCLEOTIDE SEQUENCE</scope>
    <source>
        <strain evidence="1">ZC22-4</strain>
    </source>
</reference>
<protein>
    <submittedName>
        <fullName evidence="1">Electron transfer flavoprotein subunit alpha</fullName>
    </submittedName>
</protein>
<feature type="non-terminal residue" evidence="1">
    <location>
        <position position="42"/>
    </location>
</feature>